<gene>
    <name evidence="1" type="ORF">LQ567_04785</name>
</gene>
<keyword evidence="2" id="KW-1185">Reference proteome</keyword>
<protein>
    <submittedName>
        <fullName evidence="1">DUF4249 domain-containing protein</fullName>
    </submittedName>
</protein>
<evidence type="ECO:0000313" key="1">
    <source>
        <dbReference type="EMBL" id="MCD2422066.1"/>
    </source>
</evidence>
<dbReference type="RefSeq" id="WP_231002970.1">
    <property type="nucleotide sequence ID" value="NZ_JAJNEC010000004.1"/>
</dbReference>
<dbReference type="Pfam" id="PF14054">
    <property type="entry name" value="DUF4249"/>
    <property type="match status" value="1"/>
</dbReference>
<dbReference type="Proteomes" id="UP001199816">
    <property type="component" value="Unassembled WGS sequence"/>
</dbReference>
<name>A0ABS8PLT5_9BACT</name>
<dbReference type="InterPro" id="IPR025345">
    <property type="entry name" value="DUF4249"/>
</dbReference>
<comment type="caution">
    <text evidence="1">The sequence shown here is derived from an EMBL/GenBank/DDBJ whole genome shotgun (WGS) entry which is preliminary data.</text>
</comment>
<proteinExistence type="predicted"/>
<organism evidence="1 2">
    <name type="scientific">Niabella pedocola</name>
    <dbReference type="NCBI Taxonomy" id="1752077"/>
    <lineage>
        <taxon>Bacteria</taxon>
        <taxon>Pseudomonadati</taxon>
        <taxon>Bacteroidota</taxon>
        <taxon>Chitinophagia</taxon>
        <taxon>Chitinophagales</taxon>
        <taxon>Chitinophagaceae</taxon>
        <taxon>Niabella</taxon>
    </lineage>
</organism>
<sequence>MIPQYRPHYTLLLLLLICCSCRKVIYPKYEAGVAPKTVIQATLSDQKDSAIVFISETLAVDDPNIYSGKDGAVVSITPEGSTSIPLKPRGNGLYSAHVDTRTGSSYTFNAQVGGTAYSAVSTMPVKVAFDSLFITQRTILGRTMRIPTVTFTDPAASGNYYRFILSVDGFESTTIFIEDDRLFNGNKMTLELLDVFTDSDAPTFIDKYDRVIVEMQCISKKTFDYFSQLKAGALGEGNSSNPGNPQSNITGGALGYFSVHTAEKKELFAD</sequence>
<evidence type="ECO:0000313" key="2">
    <source>
        <dbReference type="Proteomes" id="UP001199816"/>
    </source>
</evidence>
<reference evidence="1 2" key="1">
    <citation type="submission" date="2021-11" db="EMBL/GenBank/DDBJ databases">
        <title>Genomic of Niabella pedocola.</title>
        <authorList>
            <person name="Wu T."/>
        </authorList>
    </citation>
    <scope>NUCLEOTIDE SEQUENCE [LARGE SCALE GENOMIC DNA]</scope>
    <source>
        <strain evidence="1 2">JCM 31011</strain>
    </source>
</reference>
<dbReference type="EMBL" id="JAJNEC010000004">
    <property type="protein sequence ID" value="MCD2422066.1"/>
    <property type="molecule type" value="Genomic_DNA"/>
</dbReference>
<accession>A0ABS8PLT5</accession>